<evidence type="ECO:0000256" key="2">
    <source>
        <dbReference type="ARBA" id="ARBA00022714"/>
    </source>
</evidence>
<proteinExistence type="predicted"/>
<dbReference type="PANTHER" id="PTHR43756:SF5">
    <property type="entry name" value="CHOLINE MONOOXYGENASE, CHLOROPLASTIC"/>
    <property type="match status" value="1"/>
</dbReference>
<dbReference type="Gene3D" id="2.102.10.10">
    <property type="entry name" value="Rieske [2Fe-2S] iron-sulphur domain"/>
    <property type="match status" value="1"/>
</dbReference>
<keyword evidence="6" id="KW-0411">Iron-sulfur</keyword>
<keyword evidence="5" id="KW-0408">Iron</keyword>
<accession>A0A5R9EET9</accession>
<keyword evidence="3" id="KW-0479">Metal-binding</keyword>
<dbReference type="GO" id="GO:0051213">
    <property type="term" value="F:dioxygenase activity"/>
    <property type="evidence" value="ECO:0007669"/>
    <property type="project" value="UniProtKB-KW"/>
</dbReference>
<dbReference type="CDD" id="cd03469">
    <property type="entry name" value="Rieske_RO_Alpha_N"/>
    <property type="match status" value="1"/>
</dbReference>
<evidence type="ECO:0000256" key="4">
    <source>
        <dbReference type="ARBA" id="ARBA00023002"/>
    </source>
</evidence>
<dbReference type="Gene3D" id="3.90.380.10">
    <property type="entry name" value="Naphthalene 1,2-dioxygenase Alpha Subunit, Chain A, domain 1"/>
    <property type="match status" value="2"/>
</dbReference>
<gene>
    <name evidence="8" type="ORF">FEF34_33570</name>
</gene>
<dbReference type="RefSeq" id="WP_138056516.1">
    <property type="nucleotide sequence ID" value="NZ_VAWE01000001.1"/>
</dbReference>
<dbReference type="SUPFAM" id="SSF50022">
    <property type="entry name" value="ISP domain"/>
    <property type="match status" value="1"/>
</dbReference>
<dbReference type="EMBL" id="VAWE01000001">
    <property type="protein sequence ID" value="TLQ47232.1"/>
    <property type="molecule type" value="Genomic_DNA"/>
</dbReference>
<keyword evidence="8" id="KW-0223">Dioxygenase</keyword>
<dbReference type="PROSITE" id="PS51296">
    <property type="entry name" value="RIESKE"/>
    <property type="match status" value="1"/>
</dbReference>
<feature type="domain" description="Rieske" evidence="7">
    <location>
        <begin position="28"/>
        <end position="136"/>
    </location>
</feature>
<dbReference type="Pfam" id="PF00355">
    <property type="entry name" value="Rieske"/>
    <property type="match status" value="1"/>
</dbReference>
<dbReference type="PANTHER" id="PTHR43756">
    <property type="entry name" value="CHOLINE MONOOXYGENASE, CHLOROPLASTIC"/>
    <property type="match status" value="1"/>
</dbReference>
<dbReference type="GO" id="GO:0005506">
    <property type="term" value="F:iron ion binding"/>
    <property type="evidence" value="ECO:0007669"/>
    <property type="project" value="InterPro"/>
</dbReference>
<protein>
    <submittedName>
        <fullName evidence="8">Aromatic ring-hydroxylating dioxygenase subunit alpha</fullName>
    </submittedName>
</protein>
<keyword evidence="4" id="KW-0560">Oxidoreductase</keyword>
<dbReference type="GO" id="GO:0051537">
    <property type="term" value="F:2 iron, 2 sulfur cluster binding"/>
    <property type="evidence" value="ECO:0007669"/>
    <property type="project" value="UniProtKB-KW"/>
</dbReference>
<dbReference type="AlphaFoldDB" id="A0A5R9EET9"/>
<evidence type="ECO:0000259" key="7">
    <source>
        <dbReference type="PROSITE" id="PS51296"/>
    </source>
</evidence>
<evidence type="ECO:0000256" key="5">
    <source>
        <dbReference type="ARBA" id="ARBA00023004"/>
    </source>
</evidence>
<dbReference type="InterPro" id="IPR001663">
    <property type="entry name" value="Rng_hydr_dOase-A"/>
</dbReference>
<dbReference type="PRINTS" id="PR00090">
    <property type="entry name" value="RNGDIOXGNASE"/>
</dbReference>
<sequence length="367" mass="40829">MRTTLPGTDYHDPAVFELDREAIFFRSWICVGRTEDLLEAGQWITVDVVGESVLIARGEDDVLRAFYNVCRHRGSRLCDGASGRVRSAFSCPYHAWSYTLDGRLRGTPNVDRTEVVREDHSLWPVHVDTWNGFVFVNLDRGTPASLRSELAKSDGVLDLERFDIAALRRGFRTTHEVQANWKILVSNYNECLHCPTVHPELVDLVPAFRSGSVFEEGRGDGGVSLADGRNSVADEPDTKLLPIPGMTGEAATSYYGALVFPAMFLDVSGCEAIASMIQPTGPTSSRIVTDYLFHPDSVSSEDFDPGPVVRFNELVAQQDNAVCERAQKGVMSRAFVHGVYPEKDAEVYEFDLRYRQLRDAVDAAPRC</sequence>
<evidence type="ECO:0000256" key="6">
    <source>
        <dbReference type="ARBA" id="ARBA00023014"/>
    </source>
</evidence>
<dbReference type="OrthoDB" id="5243643at2"/>
<name>A0A5R9EET9_9ACTN</name>
<dbReference type="GO" id="GO:0016705">
    <property type="term" value="F:oxidoreductase activity, acting on paired donors, with incorporation or reduction of molecular oxygen"/>
    <property type="evidence" value="ECO:0007669"/>
    <property type="project" value="UniProtKB-ARBA"/>
</dbReference>
<dbReference type="GO" id="GO:0004497">
    <property type="term" value="F:monooxygenase activity"/>
    <property type="evidence" value="ECO:0007669"/>
    <property type="project" value="UniProtKB-ARBA"/>
</dbReference>
<dbReference type="InterPro" id="IPR017941">
    <property type="entry name" value="Rieske_2Fe-2S"/>
</dbReference>
<dbReference type="InterPro" id="IPR036922">
    <property type="entry name" value="Rieske_2Fe-2S_sf"/>
</dbReference>
<comment type="cofactor">
    <cofactor evidence="1">
        <name>Fe cation</name>
        <dbReference type="ChEBI" id="CHEBI:24875"/>
    </cofactor>
</comment>
<dbReference type="SUPFAM" id="SSF55961">
    <property type="entry name" value="Bet v1-like"/>
    <property type="match status" value="1"/>
</dbReference>
<dbReference type="Proteomes" id="UP000305921">
    <property type="component" value="Unassembled WGS sequence"/>
</dbReference>
<dbReference type="InterPro" id="IPR015879">
    <property type="entry name" value="Ring_hydroxy_dOase_asu_C_dom"/>
</dbReference>
<dbReference type="Pfam" id="PF00848">
    <property type="entry name" value="Ring_hydroxyl_A"/>
    <property type="match status" value="1"/>
</dbReference>
<keyword evidence="2" id="KW-0001">2Fe-2S</keyword>
<reference evidence="8 9" key="1">
    <citation type="submission" date="2019-05" db="EMBL/GenBank/DDBJ databases">
        <title>Streptomyces marianii sp. nov., a novel marine actinomycete from southern coast of India.</title>
        <authorList>
            <person name="Iniyan A.M."/>
            <person name="Wink J."/>
            <person name="Ramprasad E."/>
            <person name="Ramana C.V."/>
            <person name="Bunk B."/>
            <person name="Sproer C."/>
            <person name="Joseph F.-J.R.S."/>
            <person name="Vincent S.G.P."/>
        </authorList>
    </citation>
    <scope>NUCLEOTIDE SEQUENCE [LARGE SCALE GENOMIC DNA]</scope>
    <source>
        <strain evidence="8 9">ICN19</strain>
    </source>
</reference>
<evidence type="ECO:0000313" key="9">
    <source>
        <dbReference type="Proteomes" id="UP000305921"/>
    </source>
</evidence>
<evidence type="ECO:0000256" key="3">
    <source>
        <dbReference type="ARBA" id="ARBA00022723"/>
    </source>
</evidence>
<keyword evidence="9" id="KW-1185">Reference proteome</keyword>
<evidence type="ECO:0000313" key="8">
    <source>
        <dbReference type="EMBL" id="TLQ47232.1"/>
    </source>
</evidence>
<organism evidence="8 9">
    <name type="scientific">Streptomyces marianii</name>
    <dbReference type="NCBI Taxonomy" id="1817406"/>
    <lineage>
        <taxon>Bacteria</taxon>
        <taxon>Bacillati</taxon>
        <taxon>Actinomycetota</taxon>
        <taxon>Actinomycetes</taxon>
        <taxon>Kitasatosporales</taxon>
        <taxon>Streptomycetaceae</taxon>
        <taxon>Streptomyces</taxon>
    </lineage>
</organism>
<comment type="caution">
    <text evidence="8">The sequence shown here is derived from an EMBL/GenBank/DDBJ whole genome shotgun (WGS) entry which is preliminary data.</text>
</comment>
<evidence type="ECO:0000256" key="1">
    <source>
        <dbReference type="ARBA" id="ARBA00001962"/>
    </source>
</evidence>